<organism evidence="1 2">
    <name type="scientific">Kipferlia bialata</name>
    <dbReference type="NCBI Taxonomy" id="797122"/>
    <lineage>
        <taxon>Eukaryota</taxon>
        <taxon>Metamonada</taxon>
        <taxon>Carpediemonas-like organisms</taxon>
        <taxon>Kipferlia</taxon>
    </lineage>
</organism>
<accession>A0A391P459</accession>
<sequence length="27" mass="3156">MASAAQGMTFEMRQTIRRRCPDYGSYQ</sequence>
<proteinExistence type="predicted"/>
<dbReference type="AlphaFoldDB" id="A0A391P459"/>
<keyword evidence="2" id="KW-1185">Reference proteome</keyword>
<feature type="non-terminal residue" evidence="1">
    <location>
        <position position="27"/>
    </location>
</feature>
<evidence type="ECO:0000313" key="1">
    <source>
        <dbReference type="EMBL" id="GCA64879.1"/>
    </source>
</evidence>
<dbReference type="EMBL" id="BDIP01008921">
    <property type="protein sequence ID" value="GCA64879.1"/>
    <property type="molecule type" value="Genomic_DNA"/>
</dbReference>
<protein>
    <submittedName>
        <fullName evidence="1">Uncharacterized protein</fullName>
    </submittedName>
</protein>
<evidence type="ECO:0000313" key="2">
    <source>
        <dbReference type="Proteomes" id="UP000265618"/>
    </source>
</evidence>
<dbReference type="Proteomes" id="UP000265618">
    <property type="component" value="Unassembled WGS sequence"/>
</dbReference>
<comment type="caution">
    <text evidence="1">The sequence shown here is derived from an EMBL/GenBank/DDBJ whole genome shotgun (WGS) entry which is preliminary data.</text>
</comment>
<reference evidence="1 2" key="1">
    <citation type="journal article" date="2018" name="PLoS ONE">
        <title>The draft genome of Kipferlia bialata reveals reductive genome evolution in fornicate parasites.</title>
        <authorList>
            <person name="Tanifuji G."/>
            <person name="Takabayashi S."/>
            <person name="Kume K."/>
            <person name="Takagi M."/>
            <person name="Nakayama T."/>
            <person name="Kamikawa R."/>
            <person name="Inagaki Y."/>
            <person name="Hashimoto T."/>
        </authorList>
    </citation>
    <scope>NUCLEOTIDE SEQUENCE [LARGE SCALE GENOMIC DNA]</scope>
    <source>
        <strain evidence="1">NY0173</strain>
    </source>
</reference>
<name>A0A391P459_9EUKA</name>
<gene>
    <name evidence="1" type="ORF">KIPB_015639</name>
</gene>